<evidence type="ECO:0000313" key="1">
    <source>
        <dbReference type="EMBL" id="ALA13169.1"/>
    </source>
</evidence>
<gene>
    <name evidence="1" type="ORF">TSARBOMBA_73</name>
</gene>
<dbReference type="KEGG" id="vg:26633398"/>
<name>A0A0K2D021_9CAUD</name>
<organism evidence="1 2">
    <name type="scientific">Bacillus phage TsarBomba</name>
    <dbReference type="NCBI Taxonomy" id="1690456"/>
    <lineage>
        <taxon>Viruses</taxon>
        <taxon>Duplodnaviria</taxon>
        <taxon>Heunggongvirae</taxon>
        <taxon>Uroviricota</taxon>
        <taxon>Caudoviricetes</taxon>
        <taxon>Herelleviridae</taxon>
        <taxon>Bastillevirinae</taxon>
        <taxon>Tsarbombavirus</taxon>
        <taxon>Tsarbombavirus tsarbomba</taxon>
    </lineage>
</organism>
<dbReference type="EMBL" id="KT224359">
    <property type="protein sequence ID" value="ALA13169.1"/>
    <property type="molecule type" value="Genomic_DNA"/>
</dbReference>
<dbReference type="RefSeq" id="YP_009206888.1">
    <property type="nucleotide sequence ID" value="NC_028890.1"/>
</dbReference>
<dbReference type="Proteomes" id="UP000204602">
    <property type="component" value="Segment"/>
</dbReference>
<sequence>MSSFREDSKWQTAKKLLNQNYTWLEVISYYKAIGGKNVLVYSVMDGEKRLIVDLTEDNQVSLVNRRGESVTDTYENVLNSRKVFEYADRDSIECKT</sequence>
<dbReference type="GeneID" id="26633398"/>
<protein>
    <submittedName>
        <fullName evidence="1">Uncharacterized protein</fullName>
    </submittedName>
</protein>
<dbReference type="OrthoDB" id="22544at10239"/>
<keyword evidence="2" id="KW-1185">Reference proteome</keyword>
<proteinExistence type="predicted"/>
<accession>A0A0K2D021</accession>
<evidence type="ECO:0000313" key="2">
    <source>
        <dbReference type="Proteomes" id="UP000204602"/>
    </source>
</evidence>
<reference evidence="1 2" key="1">
    <citation type="journal article" date="2015" name="Genome Announc.">
        <title>Complete Genome Sequence of Bacillus cereus Group Phage TsarBomba.</title>
        <authorList>
            <person name="Erill I."/>
            <person name="Caruso S.M."/>
        </authorList>
    </citation>
    <scope>NUCLEOTIDE SEQUENCE [LARGE SCALE GENOMIC DNA]</scope>
</reference>